<proteinExistence type="predicted"/>
<protein>
    <recommendedName>
        <fullName evidence="2">Trehalose 6-phosphate phosphatase</fullName>
    </recommendedName>
</protein>
<sequence length="155" mass="16697">MGKKLLFCDVDGVLHPLPPLAQMASATLFSPPCMAQLKRVIKETGAQIILSSSWRCFEGTRNQLAVALGQHGLHVADCTPIPDLGDGRAGQILRYLQQHGDEVESWAVVDDEEVVQGEGLMMQVLAQNFVRTNGATGISVSDADQLIEILNSDNG</sequence>
<gene>
    <name evidence="1" type="ORF">DTER00134_LOCUS579</name>
</gene>
<reference evidence="1" key="1">
    <citation type="submission" date="2021-01" db="EMBL/GenBank/DDBJ databases">
        <authorList>
            <person name="Corre E."/>
            <person name="Pelletier E."/>
            <person name="Niang G."/>
            <person name="Scheremetjew M."/>
            <person name="Finn R."/>
            <person name="Kale V."/>
            <person name="Holt S."/>
            <person name="Cochrane G."/>
            <person name="Meng A."/>
            <person name="Brown T."/>
            <person name="Cohen L."/>
        </authorList>
    </citation>
    <scope>NUCLEOTIDE SEQUENCE</scope>
    <source>
        <strain evidence="1">CCMP1320</strain>
    </source>
</reference>
<dbReference type="AlphaFoldDB" id="A0A7S3QKT7"/>
<accession>A0A7S3QKT7</accession>
<evidence type="ECO:0008006" key="2">
    <source>
        <dbReference type="Google" id="ProtNLM"/>
    </source>
</evidence>
<organism evidence="1">
    <name type="scientific">Dunaliella tertiolecta</name>
    <name type="common">Green alga</name>
    <dbReference type="NCBI Taxonomy" id="3047"/>
    <lineage>
        <taxon>Eukaryota</taxon>
        <taxon>Viridiplantae</taxon>
        <taxon>Chlorophyta</taxon>
        <taxon>core chlorophytes</taxon>
        <taxon>Chlorophyceae</taxon>
        <taxon>CS clade</taxon>
        <taxon>Chlamydomonadales</taxon>
        <taxon>Dunaliellaceae</taxon>
        <taxon>Dunaliella</taxon>
    </lineage>
</organism>
<name>A0A7S3QKT7_DUNTE</name>
<dbReference type="Pfam" id="PF18143">
    <property type="entry name" value="HAD_SAK_2"/>
    <property type="match status" value="1"/>
</dbReference>
<evidence type="ECO:0000313" key="1">
    <source>
        <dbReference type="EMBL" id="CAE0485540.1"/>
    </source>
</evidence>
<dbReference type="EMBL" id="HBIP01001353">
    <property type="protein sequence ID" value="CAE0485540.1"/>
    <property type="molecule type" value="Transcribed_RNA"/>
</dbReference>